<organism evidence="2 3">
    <name type="scientific">Cohnella endophytica</name>
    <dbReference type="NCBI Taxonomy" id="2419778"/>
    <lineage>
        <taxon>Bacteria</taxon>
        <taxon>Bacillati</taxon>
        <taxon>Bacillota</taxon>
        <taxon>Bacilli</taxon>
        <taxon>Bacillales</taxon>
        <taxon>Paenibacillaceae</taxon>
        <taxon>Cohnella</taxon>
    </lineage>
</organism>
<feature type="compositionally biased region" description="Basic residues" evidence="1">
    <location>
        <begin position="51"/>
        <end position="61"/>
    </location>
</feature>
<evidence type="ECO:0000313" key="3">
    <source>
        <dbReference type="Proteomes" id="UP000282076"/>
    </source>
</evidence>
<gene>
    <name evidence="2" type="ORF">D7Z26_12995</name>
</gene>
<evidence type="ECO:0000313" key="2">
    <source>
        <dbReference type="EMBL" id="RKP54278.1"/>
    </source>
</evidence>
<feature type="region of interest" description="Disordered" evidence="1">
    <location>
        <begin position="29"/>
        <end position="61"/>
    </location>
</feature>
<sequence length="61" mass="6763">MRQSRKEANMEWMMREGLMPERREAMAFSNTTREEFGGELGSTGSPAGASHGRRHPPGGRG</sequence>
<dbReference type="RefSeq" id="WP_120977384.1">
    <property type="nucleotide sequence ID" value="NZ_RBZM01000005.1"/>
</dbReference>
<dbReference type="EMBL" id="RBZM01000005">
    <property type="protein sequence ID" value="RKP54278.1"/>
    <property type="molecule type" value="Genomic_DNA"/>
</dbReference>
<dbReference type="OrthoDB" id="2680252at2"/>
<accession>A0A494XUP2</accession>
<dbReference type="Proteomes" id="UP000282076">
    <property type="component" value="Unassembled WGS sequence"/>
</dbReference>
<proteinExistence type="predicted"/>
<reference evidence="2 3" key="1">
    <citation type="submission" date="2018-10" db="EMBL/GenBank/DDBJ databases">
        <title>Cohnella sp. M2MS4P-1, whole genome shotgun sequence.</title>
        <authorList>
            <person name="Tuo L."/>
        </authorList>
    </citation>
    <scope>NUCLEOTIDE SEQUENCE [LARGE SCALE GENOMIC DNA]</scope>
    <source>
        <strain evidence="2 3">M2MS4P-1</strain>
    </source>
</reference>
<protein>
    <submittedName>
        <fullName evidence="2">Uncharacterized protein</fullName>
    </submittedName>
</protein>
<comment type="caution">
    <text evidence="2">The sequence shown here is derived from an EMBL/GenBank/DDBJ whole genome shotgun (WGS) entry which is preliminary data.</text>
</comment>
<name>A0A494XUP2_9BACL</name>
<dbReference type="AlphaFoldDB" id="A0A494XUP2"/>
<keyword evidence="3" id="KW-1185">Reference proteome</keyword>
<evidence type="ECO:0000256" key="1">
    <source>
        <dbReference type="SAM" id="MobiDB-lite"/>
    </source>
</evidence>